<dbReference type="Pfam" id="PF07969">
    <property type="entry name" value="Amidohydro_3"/>
    <property type="match status" value="1"/>
</dbReference>
<dbReference type="GO" id="GO:0005829">
    <property type="term" value="C:cytosol"/>
    <property type="evidence" value="ECO:0007669"/>
    <property type="project" value="TreeGrafter"/>
</dbReference>
<evidence type="ECO:0000313" key="3">
    <source>
        <dbReference type="Proteomes" id="UP000621560"/>
    </source>
</evidence>
<dbReference type="InterPro" id="IPR013108">
    <property type="entry name" value="Amidohydro_3"/>
</dbReference>
<dbReference type="InterPro" id="IPR011059">
    <property type="entry name" value="Metal-dep_hydrolase_composite"/>
</dbReference>
<dbReference type="PANTHER" id="PTHR11647">
    <property type="entry name" value="HYDRANTOINASE/DIHYDROPYRIMIDINASE FAMILY MEMBER"/>
    <property type="match status" value="1"/>
</dbReference>
<accession>A0A927GSS3</accession>
<dbReference type="Gene3D" id="3.30.1490.130">
    <property type="entry name" value="D-aminoacylase. Domain 3"/>
    <property type="match status" value="1"/>
</dbReference>
<dbReference type="RefSeq" id="WP_190918050.1">
    <property type="nucleotide sequence ID" value="NZ_JACXIZ010000020.1"/>
</dbReference>
<dbReference type="SUPFAM" id="SSF51338">
    <property type="entry name" value="Composite domain of metallo-dependent hydrolases"/>
    <property type="match status" value="1"/>
</dbReference>
<name>A0A927GSS3_9BACL</name>
<dbReference type="InterPro" id="IPR023100">
    <property type="entry name" value="D-aminoacylase_insert_dom_sf"/>
</dbReference>
<dbReference type="AlphaFoldDB" id="A0A927GSS3"/>
<dbReference type="SUPFAM" id="SSF51556">
    <property type="entry name" value="Metallo-dependent hydrolases"/>
    <property type="match status" value="1"/>
</dbReference>
<evidence type="ECO:0000259" key="1">
    <source>
        <dbReference type="Pfam" id="PF07969"/>
    </source>
</evidence>
<keyword evidence="3" id="KW-1185">Reference proteome</keyword>
<feature type="domain" description="Amidohydrolase 3" evidence="1">
    <location>
        <begin position="45"/>
        <end position="511"/>
    </location>
</feature>
<reference evidence="2" key="1">
    <citation type="submission" date="2020-09" db="EMBL/GenBank/DDBJ databases">
        <title>A novel bacterium of genus Paenibacillus, isolated from South China Sea.</title>
        <authorList>
            <person name="Huang H."/>
            <person name="Mo K."/>
            <person name="Hu Y."/>
        </authorList>
    </citation>
    <scope>NUCLEOTIDE SEQUENCE</scope>
    <source>
        <strain evidence="2">IB182496</strain>
    </source>
</reference>
<dbReference type="EMBL" id="JACXIZ010000020">
    <property type="protein sequence ID" value="MBD2845972.1"/>
    <property type="molecule type" value="Genomic_DNA"/>
</dbReference>
<proteinExistence type="predicted"/>
<dbReference type="InterPro" id="IPR050378">
    <property type="entry name" value="Metallo-dep_Hydrolases_sf"/>
</dbReference>
<evidence type="ECO:0000313" key="2">
    <source>
        <dbReference type="EMBL" id="MBD2845972.1"/>
    </source>
</evidence>
<dbReference type="Gene3D" id="2.30.40.10">
    <property type="entry name" value="Urease, subunit C, domain 1"/>
    <property type="match status" value="1"/>
</dbReference>
<sequence length="543" mass="58811">MLDLIIKNGKIADGSGNPWYYGDVAVKDGKIAAVGRIEQEAARRLDAKGRVVAPGFIDGHCHSDLMIMNYPDSTIKLSQGVTTEVIGNCGLGPAPLGAPFAAQLKQYIQPVLGELHRHDWSWETLAQYRRAVEAVRPSENLSTYVPHGALRIAAMGFEDRPPTKADMARMRAMLEEGMQAGAIGLSIGLLYAPGSYATKEELAELCEVLPAYGGLLSTHIRGEGSHLIASLREVIWVAERAGVPLHVSHLKAAGRRNWGLVLEAMEIMADARARGMDVTCDVYPYAASSTMLTTVLPPWTLEGGIDATLARFGDPALRARIIRELGEEQDDWDNLVCSTGWDKVVIASVQTAANQAAEGRSIAELSAARGCHPVECVMDLLTEEAGNVAIVYFLMNEDDVRQVIQWDYALVASDSLHCDLGKPHPRLYGSFPRLFAKYVREERALSLEQAVRKLTSFPVQRFRLGERGLLVPGYAADLVVFDPATIQDHATFEQPKQLPGGISHVIVGGELTLEEGRHTQAAAGRFLSASGHVGCGHAANGGH</sequence>
<dbReference type="GO" id="GO:0016812">
    <property type="term" value="F:hydrolase activity, acting on carbon-nitrogen (but not peptide) bonds, in cyclic amides"/>
    <property type="evidence" value="ECO:0007669"/>
    <property type="project" value="TreeGrafter"/>
</dbReference>
<dbReference type="Gene3D" id="3.20.20.140">
    <property type="entry name" value="Metal-dependent hydrolases"/>
    <property type="match status" value="1"/>
</dbReference>
<dbReference type="GO" id="GO:0016811">
    <property type="term" value="F:hydrolase activity, acting on carbon-nitrogen (but not peptide) bonds, in linear amides"/>
    <property type="evidence" value="ECO:0007669"/>
    <property type="project" value="InterPro"/>
</dbReference>
<comment type="caution">
    <text evidence="2">The sequence shown here is derived from an EMBL/GenBank/DDBJ whole genome shotgun (WGS) entry which is preliminary data.</text>
</comment>
<dbReference type="CDD" id="cd01297">
    <property type="entry name" value="D-aminoacylase"/>
    <property type="match status" value="1"/>
</dbReference>
<dbReference type="PANTHER" id="PTHR11647:SF1">
    <property type="entry name" value="COLLAPSIN RESPONSE MEDIATOR PROTEIN"/>
    <property type="match status" value="1"/>
</dbReference>
<protein>
    <submittedName>
        <fullName evidence="2">D-aminoacylase</fullName>
    </submittedName>
</protein>
<organism evidence="2 3">
    <name type="scientific">Paenibacillus sabuli</name>
    <dbReference type="NCBI Taxonomy" id="2772509"/>
    <lineage>
        <taxon>Bacteria</taxon>
        <taxon>Bacillati</taxon>
        <taxon>Bacillota</taxon>
        <taxon>Bacilli</taxon>
        <taxon>Bacillales</taxon>
        <taxon>Paenibacillaceae</taxon>
        <taxon>Paenibacillus</taxon>
    </lineage>
</organism>
<gene>
    <name evidence="2" type="ORF">IDH44_12275</name>
</gene>
<dbReference type="InterPro" id="IPR032466">
    <property type="entry name" value="Metal_Hydrolase"/>
</dbReference>
<dbReference type="Proteomes" id="UP000621560">
    <property type="component" value="Unassembled WGS sequence"/>
</dbReference>